<dbReference type="InterPro" id="IPR006626">
    <property type="entry name" value="PbH1"/>
</dbReference>
<comment type="catalytic activity">
    <reaction evidence="1">
        <text>Hydrolysis of terminal, non-reducing alpha-D-galactose residues in alpha-D-galactosides, including galactose oligosaccharides, galactomannans and galactolipids.</text>
        <dbReference type="EC" id="3.2.1.22"/>
    </reaction>
</comment>
<dbReference type="Pfam" id="PF23763">
    <property type="entry name" value="Beta-barrel_GLAA-B_I"/>
    <property type="match status" value="1"/>
</dbReference>
<feature type="domain" description="GLAA-B beta-barrel" evidence="8">
    <location>
        <begin position="148"/>
        <end position="275"/>
    </location>
</feature>
<comment type="caution">
    <text evidence="10">The sequence shown here is derived from an EMBL/GenBank/DDBJ whole genome shotgun (WGS) entry which is preliminary data.</text>
</comment>
<dbReference type="GO" id="GO:0004557">
    <property type="term" value="F:alpha-galactosidase activity"/>
    <property type="evidence" value="ECO:0007669"/>
    <property type="project" value="UniProtKB-EC"/>
</dbReference>
<dbReference type="InterPro" id="IPR012334">
    <property type="entry name" value="Pectin_lyas_fold"/>
</dbReference>
<evidence type="ECO:0000256" key="5">
    <source>
        <dbReference type="ARBA" id="ARBA00022801"/>
    </source>
</evidence>
<dbReference type="RefSeq" id="WP_147932435.1">
    <property type="nucleotide sequence ID" value="NZ_VOXD01000039.1"/>
</dbReference>
<gene>
    <name evidence="10" type="ORF">FUA23_19410</name>
</gene>
<dbReference type="InterPro" id="IPR011050">
    <property type="entry name" value="Pectin_lyase_fold/virulence"/>
</dbReference>
<keyword evidence="5" id="KW-0378">Hydrolase</keyword>
<protein>
    <submittedName>
        <fullName evidence="10">Right-handed parallel beta-helix repeat-containing protein</fullName>
    </submittedName>
</protein>
<name>A0A5C7F9E6_9BACT</name>
<evidence type="ECO:0000313" key="11">
    <source>
        <dbReference type="Proteomes" id="UP000321907"/>
    </source>
</evidence>
<dbReference type="SMART" id="SM00710">
    <property type="entry name" value="PbH1"/>
    <property type="match status" value="4"/>
</dbReference>
<dbReference type="Proteomes" id="UP000321907">
    <property type="component" value="Unassembled WGS sequence"/>
</dbReference>
<dbReference type="AlphaFoldDB" id="A0A5C7F9E6"/>
<keyword evidence="3 7" id="KW-0732">Signal</keyword>
<dbReference type="PROSITE" id="PS51257">
    <property type="entry name" value="PROKAR_LIPOPROTEIN"/>
    <property type="match status" value="1"/>
</dbReference>
<dbReference type="InterPro" id="IPR057275">
    <property type="entry name" value="Beta-barrel_GLAA-B_I"/>
</dbReference>
<dbReference type="EMBL" id="VOXD01000039">
    <property type="protein sequence ID" value="TXF86673.1"/>
    <property type="molecule type" value="Genomic_DNA"/>
</dbReference>
<evidence type="ECO:0000259" key="8">
    <source>
        <dbReference type="Pfam" id="PF23763"/>
    </source>
</evidence>
<keyword evidence="11" id="KW-1185">Reference proteome</keyword>
<evidence type="ECO:0000256" key="1">
    <source>
        <dbReference type="ARBA" id="ARBA00001255"/>
    </source>
</evidence>
<evidence type="ECO:0000259" key="9">
    <source>
        <dbReference type="Pfam" id="PF23764"/>
    </source>
</evidence>
<organism evidence="10 11">
    <name type="scientific">Neolewinella aurantiaca</name>
    <dbReference type="NCBI Taxonomy" id="2602767"/>
    <lineage>
        <taxon>Bacteria</taxon>
        <taxon>Pseudomonadati</taxon>
        <taxon>Bacteroidota</taxon>
        <taxon>Saprospiria</taxon>
        <taxon>Saprospirales</taxon>
        <taxon>Lewinellaceae</taxon>
        <taxon>Neolewinella</taxon>
    </lineage>
</organism>
<keyword evidence="6" id="KW-0326">Glycosidase</keyword>
<feature type="chain" id="PRO_5023070318" evidence="7">
    <location>
        <begin position="28"/>
        <end position="633"/>
    </location>
</feature>
<proteinExistence type="predicted"/>
<comment type="catalytic activity">
    <reaction evidence="2">
        <text>Hydrolysis of terminal, non-reducing branched (1-&gt;3)-alpha-D-galactosidic residues, producing free D-galactose.</text>
        <dbReference type="EC" id="3.2.1.n1"/>
    </reaction>
</comment>
<dbReference type="InterPro" id="IPR056441">
    <property type="entry name" value="Beta-barrel_GLAA-B_II"/>
</dbReference>
<accession>A0A5C7F9E6</accession>
<sequence length="633" mass="71158">MHFRLLFFCAAVLAACGLFYGCSQAIAQSGSALPVTVSFGTDISDDATWEVLSAFNTERKEDIREVKFEKGTYHFYPEKGREMFCYISNHKDVRIRTAFPLTGMHDLVIDGQGSTFIFHGRMIPFVIEESKNITLKNLAIDWADSFHSEGLIVANNPEEGTFDLKISEEYPYEIRNGQLIFVKPYYEHPLGQTILYDPKTNGIAYRTEEYTPLTSVARTTYKNFDKIKYKYPVDPRDAVNTIVGKERRLRAEQLEPGLVRIYNHTKKLPEAGMILTAKGHQWENRIAPAVRIVHSENFVGENVDIHHAGGMGLIAENTTDLTLRNFNITPSQGRMVSTTADATHFVGCRGKISITDCTFNNQLDDAANIHGTYQIVQDVLGANKLGVRMGHHQQQGFQIGYPGERIGVVDLEESFFSFAELTIKSVEKINSRYHVITFNEAIPEGVNAGQLIENTDAYPELLVQNCNISRNRARGLLLSTPRKIVVDNNFFGTEMEAILVPVESGHWYEAGSVTDLTITNNTFQDCNISGYDRGVIRFIPDDENENIAFSGIDISKNQFNQFDNLLLEINNVDDLRFTGNTITDSRTYSRLFPENPAVKVRASSNIIFEDNSYGGSATEMLDEGAKESGLKFR</sequence>
<feature type="signal peptide" evidence="7">
    <location>
        <begin position="1"/>
        <end position="27"/>
    </location>
</feature>
<dbReference type="OrthoDB" id="9807299at2"/>
<evidence type="ECO:0000256" key="6">
    <source>
        <dbReference type="ARBA" id="ARBA00023295"/>
    </source>
</evidence>
<dbReference type="Gene3D" id="2.160.20.10">
    <property type="entry name" value="Single-stranded right-handed beta-helix, Pectin lyase-like"/>
    <property type="match status" value="2"/>
</dbReference>
<dbReference type="SUPFAM" id="SSF51126">
    <property type="entry name" value="Pectin lyase-like"/>
    <property type="match status" value="1"/>
</dbReference>
<evidence type="ECO:0000256" key="4">
    <source>
        <dbReference type="ARBA" id="ARBA00022737"/>
    </source>
</evidence>
<evidence type="ECO:0000256" key="2">
    <source>
        <dbReference type="ARBA" id="ARBA00001271"/>
    </source>
</evidence>
<keyword evidence="4" id="KW-0677">Repeat</keyword>
<feature type="domain" description="GLAA-B beta-barrel" evidence="9">
    <location>
        <begin position="384"/>
        <end position="452"/>
    </location>
</feature>
<reference evidence="10 11" key="1">
    <citation type="submission" date="2019-08" db="EMBL/GenBank/DDBJ databases">
        <title>Lewinella sp. strain SSH13 Genome sequencing and assembly.</title>
        <authorList>
            <person name="Kim I."/>
        </authorList>
    </citation>
    <scope>NUCLEOTIDE SEQUENCE [LARGE SCALE GENOMIC DNA]</scope>
    <source>
        <strain evidence="10 11">SSH13</strain>
    </source>
</reference>
<evidence type="ECO:0000256" key="7">
    <source>
        <dbReference type="SAM" id="SignalP"/>
    </source>
</evidence>
<evidence type="ECO:0000313" key="10">
    <source>
        <dbReference type="EMBL" id="TXF86673.1"/>
    </source>
</evidence>
<dbReference type="Pfam" id="PF23764">
    <property type="entry name" value="Beta-barrel_GLAA-B_II"/>
    <property type="match status" value="1"/>
</dbReference>
<evidence type="ECO:0000256" key="3">
    <source>
        <dbReference type="ARBA" id="ARBA00022729"/>
    </source>
</evidence>